<dbReference type="EMBL" id="FOVW01000011">
    <property type="protein sequence ID" value="SFO68491.1"/>
    <property type="molecule type" value="Genomic_DNA"/>
</dbReference>
<evidence type="ECO:0000256" key="4">
    <source>
        <dbReference type="SAM" id="Phobius"/>
    </source>
</evidence>
<feature type="transmembrane region" description="Helical" evidence="4">
    <location>
        <begin position="253"/>
        <end position="276"/>
    </location>
</feature>
<dbReference type="InterPro" id="IPR011701">
    <property type="entry name" value="MFS"/>
</dbReference>
<feature type="transmembrane region" description="Helical" evidence="4">
    <location>
        <begin position="203"/>
        <end position="224"/>
    </location>
</feature>
<keyword evidence="2 4" id="KW-1133">Transmembrane helix</keyword>
<proteinExistence type="predicted"/>
<evidence type="ECO:0000313" key="7">
    <source>
        <dbReference type="Proteomes" id="UP000199564"/>
    </source>
</evidence>
<accession>A0A1I5J7Y9</accession>
<evidence type="ECO:0000259" key="5">
    <source>
        <dbReference type="PROSITE" id="PS50850"/>
    </source>
</evidence>
<dbReference type="AlphaFoldDB" id="A0A1I5J7Y9"/>
<dbReference type="PANTHER" id="PTHR23526:SF2">
    <property type="entry name" value="MAJOR FACILITATOR SUPERFAMILY (MFS) PROFILE DOMAIN-CONTAINING PROTEIN"/>
    <property type="match status" value="1"/>
</dbReference>
<dbReference type="Pfam" id="PF07690">
    <property type="entry name" value="MFS_1"/>
    <property type="match status" value="1"/>
</dbReference>
<feature type="transmembrane region" description="Helical" evidence="4">
    <location>
        <begin position="171"/>
        <end position="191"/>
    </location>
</feature>
<dbReference type="InterPro" id="IPR020846">
    <property type="entry name" value="MFS_dom"/>
</dbReference>
<evidence type="ECO:0000256" key="2">
    <source>
        <dbReference type="ARBA" id="ARBA00022989"/>
    </source>
</evidence>
<gene>
    <name evidence="6" type="ORF">SAMN04488519_111110</name>
</gene>
<dbReference type="STRING" id="226506.SAMN04488519_111110"/>
<dbReference type="GO" id="GO:0022857">
    <property type="term" value="F:transmembrane transporter activity"/>
    <property type="evidence" value="ECO:0007669"/>
    <property type="project" value="InterPro"/>
</dbReference>
<keyword evidence="7" id="KW-1185">Reference proteome</keyword>
<dbReference type="InterPro" id="IPR036259">
    <property type="entry name" value="MFS_trans_sf"/>
</dbReference>
<feature type="domain" description="Major facilitator superfamily (MFS) profile" evidence="5">
    <location>
        <begin position="245"/>
        <end position="433"/>
    </location>
</feature>
<evidence type="ECO:0000313" key="6">
    <source>
        <dbReference type="EMBL" id="SFO68491.1"/>
    </source>
</evidence>
<keyword evidence="3 4" id="KW-0472">Membrane</keyword>
<organism evidence="6 7">
    <name type="scientific">Algoriphagus ornithinivorans</name>
    <dbReference type="NCBI Taxonomy" id="226506"/>
    <lineage>
        <taxon>Bacteria</taxon>
        <taxon>Pseudomonadati</taxon>
        <taxon>Bacteroidota</taxon>
        <taxon>Cytophagia</taxon>
        <taxon>Cytophagales</taxon>
        <taxon>Cyclobacteriaceae</taxon>
        <taxon>Algoriphagus</taxon>
    </lineage>
</organism>
<feature type="transmembrane region" description="Helical" evidence="4">
    <location>
        <begin position="130"/>
        <end position="150"/>
    </location>
</feature>
<keyword evidence="1 4" id="KW-0812">Transmembrane</keyword>
<dbReference type="InterPro" id="IPR052528">
    <property type="entry name" value="Sugar_transport-like"/>
</dbReference>
<sequence length="433" mass="47198">MAQEISEKVYSFITDEGEERACETISEKACKEVPGNFLKNVASGGFSKLANQLVSPGTTLPWIFSSLSVPPALVGALVPIKDAGSLLPQLFVSAKIRAFSRRKWFWAIPAFFQGLCLLAMAWVVQSTQGLAAGVWILSLLTLFSFASGIASISFKDVLAKTIDKGKRGQLLAYRASMGGVFTAACGLFLYFQNGENQSIDYLFWLVLAGACCWFISAGFFAGIYEEKGATEGGRTPIKELKKGWSILSEDKNLLNFIIARGLLMAVPLAQPFFVVIAQKELGPEVKNLGFMVLAAGIGAIISSPFWGRFADKSSRKMMMLVAFLAMLNILAMVSFQYWPDEYQSIYTFAVLFLLHVMIYGGARLSRKTYLVDFAPKDERPLYVSLSNTLIGIATLIAAGLGSLSAFLGPDGMLLVFAGLLLLAIMMAFKLKEV</sequence>
<dbReference type="RefSeq" id="WP_091655361.1">
    <property type="nucleotide sequence ID" value="NZ_FOVW01000011.1"/>
</dbReference>
<evidence type="ECO:0000256" key="3">
    <source>
        <dbReference type="ARBA" id="ARBA00023136"/>
    </source>
</evidence>
<evidence type="ECO:0000256" key="1">
    <source>
        <dbReference type="ARBA" id="ARBA00022692"/>
    </source>
</evidence>
<feature type="transmembrane region" description="Helical" evidence="4">
    <location>
        <begin position="382"/>
        <end position="406"/>
    </location>
</feature>
<feature type="transmembrane region" description="Helical" evidence="4">
    <location>
        <begin position="412"/>
        <end position="430"/>
    </location>
</feature>
<protein>
    <submittedName>
        <fullName evidence="6">Predicted arabinose efflux permease, MFS family</fullName>
    </submittedName>
</protein>
<dbReference type="PROSITE" id="PS50850">
    <property type="entry name" value="MFS"/>
    <property type="match status" value="1"/>
</dbReference>
<feature type="transmembrane region" description="Helical" evidence="4">
    <location>
        <begin position="344"/>
        <end position="362"/>
    </location>
</feature>
<feature type="transmembrane region" description="Helical" evidence="4">
    <location>
        <begin position="318"/>
        <end position="338"/>
    </location>
</feature>
<dbReference type="SUPFAM" id="SSF103473">
    <property type="entry name" value="MFS general substrate transporter"/>
    <property type="match status" value="1"/>
</dbReference>
<feature type="transmembrane region" description="Helical" evidence="4">
    <location>
        <begin position="288"/>
        <end position="306"/>
    </location>
</feature>
<dbReference type="Proteomes" id="UP000199564">
    <property type="component" value="Unassembled WGS sequence"/>
</dbReference>
<dbReference type="PANTHER" id="PTHR23526">
    <property type="entry name" value="INTEGRAL MEMBRANE TRANSPORT PROTEIN-RELATED"/>
    <property type="match status" value="1"/>
</dbReference>
<name>A0A1I5J7Y9_9BACT</name>
<reference evidence="7" key="1">
    <citation type="submission" date="2016-10" db="EMBL/GenBank/DDBJ databases">
        <authorList>
            <person name="Varghese N."/>
            <person name="Submissions S."/>
        </authorList>
    </citation>
    <scope>NUCLEOTIDE SEQUENCE [LARGE SCALE GENOMIC DNA]</scope>
    <source>
        <strain evidence="7">DSM 15282</strain>
    </source>
</reference>
<feature type="transmembrane region" description="Helical" evidence="4">
    <location>
        <begin position="104"/>
        <end position="124"/>
    </location>
</feature>
<dbReference type="Gene3D" id="1.20.1250.20">
    <property type="entry name" value="MFS general substrate transporter like domains"/>
    <property type="match status" value="1"/>
</dbReference>